<evidence type="ECO:0000313" key="2">
    <source>
        <dbReference type="Proteomes" id="UP001165960"/>
    </source>
</evidence>
<dbReference type="EMBL" id="QTSX02001926">
    <property type="protein sequence ID" value="KAJ9079138.1"/>
    <property type="molecule type" value="Genomic_DNA"/>
</dbReference>
<proteinExistence type="predicted"/>
<sequence length="125" mass="13810">MKVLILLSLLGGALAIECRPRSDHCAPDNTPLSDMQLFASFYSQTNYNGDNTTVRLNGTYGCHNDIPSYVIRSVSSIPSTKIFLHYGRDCSGHVLQEIQGSKRKLKPSKGCPLSAFIKFNHFGKC</sequence>
<dbReference type="Proteomes" id="UP001165960">
    <property type="component" value="Unassembled WGS sequence"/>
</dbReference>
<accession>A0ACC2TWS6</accession>
<comment type="caution">
    <text evidence="1">The sequence shown here is derived from an EMBL/GenBank/DDBJ whole genome shotgun (WGS) entry which is preliminary data.</text>
</comment>
<protein>
    <submittedName>
        <fullName evidence="1">Uncharacterized protein</fullName>
    </submittedName>
</protein>
<reference evidence="1" key="1">
    <citation type="submission" date="2022-04" db="EMBL/GenBank/DDBJ databases">
        <title>Genome of the entomopathogenic fungus Entomophthora muscae.</title>
        <authorList>
            <person name="Elya C."/>
            <person name="Lovett B.R."/>
            <person name="Lee E."/>
            <person name="Macias A.M."/>
            <person name="Hajek A.E."/>
            <person name="De Bivort B.L."/>
            <person name="Kasson M.T."/>
            <person name="De Fine Licht H.H."/>
            <person name="Stajich J.E."/>
        </authorList>
    </citation>
    <scope>NUCLEOTIDE SEQUENCE</scope>
    <source>
        <strain evidence="1">Berkeley</strain>
    </source>
</reference>
<name>A0ACC2TWS6_9FUNG</name>
<evidence type="ECO:0000313" key="1">
    <source>
        <dbReference type="EMBL" id="KAJ9079138.1"/>
    </source>
</evidence>
<keyword evidence="2" id="KW-1185">Reference proteome</keyword>
<organism evidence="1 2">
    <name type="scientific">Entomophthora muscae</name>
    <dbReference type="NCBI Taxonomy" id="34485"/>
    <lineage>
        <taxon>Eukaryota</taxon>
        <taxon>Fungi</taxon>
        <taxon>Fungi incertae sedis</taxon>
        <taxon>Zoopagomycota</taxon>
        <taxon>Entomophthoromycotina</taxon>
        <taxon>Entomophthoromycetes</taxon>
        <taxon>Entomophthorales</taxon>
        <taxon>Entomophthoraceae</taxon>
        <taxon>Entomophthora</taxon>
    </lineage>
</organism>
<gene>
    <name evidence="1" type="ORF">DSO57_1038593</name>
</gene>